<dbReference type="KEGG" id="mtw:CQW49_19165"/>
<dbReference type="EMBL" id="CP023737">
    <property type="protein sequence ID" value="ATQ69766.1"/>
    <property type="molecule type" value="Genomic_DNA"/>
</dbReference>
<evidence type="ECO:0000313" key="1">
    <source>
        <dbReference type="EMBL" id="ATQ69766.1"/>
    </source>
</evidence>
<dbReference type="Proteomes" id="UP000230709">
    <property type="component" value="Chromosome"/>
</dbReference>
<organism evidence="1 2">
    <name type="scientific">Methylosinus trichosporium (strain ATCC 35070 / NCIMB 11131 / UNIQEM 75 / OB3b)</name>
    <dbReference type="NCBI Taxonomy" id="595536"/>
    <lineage>
        <taxon>Bacteria</taxon>
        <taxon>Pseudomonadati</taxon>
        <taxon>Pseudomonadota</taxon>
        <taxon>Alphaproteobacteria</taxon>
        <taxon>Hyphomicrobiales</taxon>
        <taxon>Methylocystaceae</taxon>
        <taxon>Methylosinus</taxon>
    </lineage>
</organism>
<keyword evidence="2" id="KW-1185">Reference proteome</keyword>
<accession>A0A2D2D471</accession>
<proteinExistence type="predicted"/>
<evidence type="ECO:0000313" key="2">
    <source>
        <dbReference type="Proteomes" id="UP000230709"/>
    </source>
</evidence>
<reference evidence="2" key="1">
    <citation type="submission" date="2017-10" db="EMBL/GenBank/DDBJ databases">
        <title>Completed PacBio SMRT sequence of Methylosinus trichosporium OB3b reveals presence of a third large plasmid.</title>
        <authorList>
            <person name="Charles T.C."/>
            <person name="Lynch M.D.J."/>
            <person name="Heil J.R."/>
            <person name="Cheng J."/>
        </authorList>
    </citation>
    <scope>NUCLEOTIDE SEQUENCE [LARGE SCALE GENOMIC DNA]</scope>
    <source>
        <strain evidence="2">OB3b</strain>
    </source>
</reference>
<dbReference type="RefSeq" id="WP_003612579.1">
    <property type="nucleotide sequence ID" value="NZ_ADVE02000001.1"/>
</dbReference>
<sequence length="104" mass="11171">MEKTFIRETSDGRKVEVIGPFVCIDGQPVAEGVVEVKDHPNKRAILHTLPNAAFMAGPVVLTAEEASVVRGALLMAKPSPTDPVAINDQLRKAVNARNREAGIE</sequence>
<protein>
    <submittedName>
        <fullName evidence="1">Uncharacterized protein</fullName>
    </submittedName>
</protein>
<name>A0A2D2D471_METT3</name>
<dbReference type="AlphaFoldDB" id="A0A2D2D471"/>
<gene>
    <name evidence="1" type="ORF">CQW49_19165</name>
</gene>